<dbReference type="PANTHER" id="PTHR34988">
    <property type="entry name" value="PROTEIN, PUTATIVE-RELATED"/>
    <property type="match status" value="1"/>
</dbReference>
<dbReference type="AlphaFoldDB" id="A0A2N9LNU6"/>
<dbReference type="InterPro" id="IPR005175">
    <property type="entry name" value="PPC_dom"/>
</dbReference>
<dbReference type="Proteomes" id="UP000239735">
    <property type="component" value="Unassembled WGS sequence"/>
</dbReference>
<protein>
    <recommendedName>
        <fullName evidence="2">PPC domain-containing protein</fullName>
    </recommendedName>
</protein>
<dbReference type="Gene3D" id="3.30.1330.80">
    <property type="entry name" value="Hypothetical protein, similar to alpha- acetolactate decarboxylase, domain 2"/>
    <property type="match status" value="1"/>
</dbReference>
<dbReference type="Pfam" id="PF03479">
    <property type="entry name" value="PCC"/>
    <property type="match status" value="1"/>
</dbReference>
<reference evidence="4" key="1">
    <citation type="submission" date="2018-02" db="EMBL/GenBank/DDBJ databases">
        <authorList>
            <person name="Hausmann B."/>
        </authorList>
    </citation>
    <scope>NUCLEOTIDE SEQUENCE [LARGE SCALE GENOMIC DNA]</scope>
    <source>
        <strain evidence="4">Peat soil MAG SbA5</strain>
    </source>
</reference>
<evidence type="ECO:0000256" key="1">
    <source>
        <dbReference type="SAM" id="SignalP"/>
    </source>
</evidence>
<evidence type="ECO:0000259" key="2">
    <source>
        <dbReference type="PROSITE" id="PS51742"/>
    </source>
</evidence>
<evidence type="ECO:0000313" key="3">
    <source>
        <dbReference type="EMBL" id="SPE24930.1"/>
    </source>
</evidence>
<keyword evidence="1" id="KW-0732">Signal</keyword>
<evidence type="ECO:0000313" key="4">
    <source>
        <dbReference type="Proteomes" id="UP000239735"/>
    </source>
</evidence>
<feature type="domain" description="PPC" evidence="2">
    <location>
        <begin position="51"/>
        <end position="182"/>
    </location>
</feature>
<dbReference type="PANTHER" id="PTHR34988:SF1">
    <property type="entry name" value="DNA-BINDING PROTEIN"/>
    <property type="match status" value="1"/>
</dbReference>
<proteinExistence type="predicted"/>
<feature type="chain" id="PRO_5014763912" description="PPC domain-containing protein" evidence="1">
    <location>
        <begin position="19"/>
        <end position="182"/>
    </location>
</feature>
<organism evidence="3 4">
    <name type="scientific">Candidatus Sulfuritelmatomonas gaucii</name>
    <dbReference type="NCBI Taxonomy" id="2043161"/>
    <lineage>
        <taxon>Bacteria</taxon>
        <taxon>Pseudomonadati</taxon>
        <taxon>Acidobacteriota</taxon>
        <taxon>Terriglobia</taxon>
        <taxon>Terriglobales</taxon>
        <taxon>Acidobacteriaceae</taxon>
        <taxon>Candidatus Sulfuritelmatomonas</taxon>
    </lineage>
</organism>
<dbReference type="OrthoDB" id="552202at2"/>
<dbReference type="EMBL" id="OKRB01000105">
    <property type="protein sequence ID" value="SPE24930.1"/>
    <property type="molecule type" value="Genomic_DNA"/>
</dbReference>
<dbReference type="CDD" id="cd11378">
    <property type="entry name" value="DUF296"/>
    <property type="match status" value="1"/>
</dbReference>
<feature type="signal peptide" evidence="1">
    <location>
        <begin position="1"/>
        <end position="18"/>
    </location>
</feature>
<dbReference type="SUPFAM" id="SSF117856">
    <property type="entry name" value="AF0104/ALDC/Ptd012-like"/>
    <property type="match status" value="1"/>
</dbReference>
<gene>
    <name evidence="3" type="ORF">SBA5_470051</name>
</gene>
<sequence>MKKLFAVALLVGCLALPAQETRHETSHATGNPAIDNKPNSPAVPDVFAVSGHLDRIVVLRFKFGTDLLAGLKQMIAQEKIKNAVILSGFGSVRGYQVHQVSNRDLPSKDMFIKNPTAPADIIGMSGMVMDGRVHPHITLANAEHSFGGHLEPDTQVFTFAVITLGVLDDKIDMSRFDDSTYR</sequence>
<accession>A0A2N9LNU6</accession>
<name>A0A2N9LNU6_9BACT</name>
<dbReference type="PROSITE" id="PS51742">
    <property type="entry name" value="PPC"/>
    <property type="match status" value="1"/>
</dbReference>